<keyword evidence="2" id="KW-1185">Reference proteome</keyword>
<gene>
    <name evidence="1" type="ORF">AWM79_08970</name>
</gene>
<dbReference type="EMBL" id="CP014135">
    <property type="protein sequence ID" value="AMB85430.1"/>
    <property type="molecule type" value="Genomic_DNA"/>
</dbReference>
<evidence type="ECO:0000313" key="2">
    <source>
        <dbReference type="Proteomes" id="UP000063229"/>
    </source>
</evidence>
<proteinExistence type="predicted"/>
<dbReference type="KEGG" id="pagb:AWM79_08970"/>
<reference evidence="1 2" key="1">
    <citation type="submission" date="2016-01" db="EMBL/GenBank/DDBJ databases">
        <authorList>
            <person name="McClelland M."/>
            <person name="Jain A."/>
            <person name="Saraogi P."/>
            <person name="Mendelson R."/>
            <person name="Westerman R."/>
            <person name="SanMiguel P."/>
            <person name="Csonka L."/>
        </authorList>
    </citation>
    <scope>NUCLEOTIDE SEQUENCE [LARGE SCALE GENOMIC DNA]</scope>
    <source>
        <strain evidence="1 2">NCPPB 2472</strain>
    </source>
</reference>
<dbReference type="STRING" id="46677.AWM79_08970"/>
<name>A0A0X1T059_PSEAA</name>
<organism evidence="1 2">
    <name type="scientific">Pseudomonas agarici</name>
    <dbReference type="NCBI Taxonomy" id="46677"/>
    <lineage>
        <taxon>Bacteria</taxon>
        <taxon>Pseudomonadati</taxon>
        <taxon>Pseudomonadota</taxon>
        <taxon>Gammaproteobacteria</taxon>
        <taxon>Pseudomonadales</taxon>
        <taxon>Pseudomonadaceae</taxon>
        <taxon>Pseudomonas</taxon>
    </lineage>
</organism>
<evidence type="ECO:0000313" key="1">
    <source>
        <dbReference type="EMBL" id="AMB85430.1"/>
    </source>
</evidence>
<dbReference type="Proteomes" id="UP000063229">
    <property type="component" value="Chromosome"/>
</dbReference>
<dbReference type="AlphaFoldDB" id="A0A0X1T059"/>
<accession>A0A0X1T059</accession>
<sequence>MLRKYAGGLTNEKLAHIAIRASSCCRDWMRSHGVHFQLPLSGALHVARTNAFFMGGGKALINAYCT</sequence>
<protein>
    <submittedName>
        <fullName evidence="1">Uncharacterized protein</fullName>
    </submittedName>
</protein>